<protein>
    <recommendedName>
        <fullName evidence="6">Cyanophycin synthetase</fullName>
        <ecNumber evidence="5">6.3.2.29</ecNumber>
        <ecNumber evidence="4">6.3.2.30</ecNumber>
    </recommendedName>
    <alternativeName>
        <fullName evidence="10">Cyanophycin synthase</fullName>
    </alternativeName>
</protein>
<evidence type="ECO:0000256" key="6">
    <source>
        <dbReference type="ARBA" id="ARBA00022036"/>
    </source>
</evidence>
<evidence type="ECO:0000256" key="7">
    <source>
        <dbReference type="ARBA" id="ARBA00022598"/>
    </source>
</evidence>
<evidence type="ECO:0000256" key="8">
    <source>
        <dbReference type="ARBA" id="ARBA00022741"/>
    </source>
</evidence>
<dbReference type="PROSITE" id="PS50975">
    <property type="entry name" value="ATP_GRASP"/>
    <property type="match status" value="1"/>
</dbReference>
<dbReference type="GO" id="GO:0046872">
    <property type="term" value="F:metal ion binding"/>
    <property type="evidence" value="ECO:0007669"/>
    <property type="project" value="InterPro"/>
</dbReference>
<evidence type="ECO:0000256" key="5">
    <source>
        <dbReference type="ARBA" id="ARBA00013005"/>
    </source>
</evidence>
<dbReference type="InterPro" id="IPR013651">
    <property type="entry name" value="ATP-grasp_RimK-type"/>
</dbReference>
<dbReference type="InterPro" id="IPR036565">
    <property type="entry name" value="Mur-like_cat_sf"/>
</dbReference>
<evidence type="ECO:0000313" key="16">
    <source>
        <dbReference type="EMBL" id="QDZ06792.1"/>
    </source>
</evidence>
<reference evidence="16 17" key="1">
    <citation type="submission" date="2019-07" db="EMBL/GenBank/DDBJ databases">
        <title>Full genome sequence of Sphingomonas sp. 4R-6-7(HKS19).</title>
        <authorList>
            <person name="Im W.-T."/>
        </authorList>
    </citation>
    <scope>NUCLEOTIDE SEQUENCE [LARGE SCALE GENOMIC DNA]</scope>
    <source>
        <strain evidence="16 17">HKS19</strain>
    </source>
</reference>
<comment type="catalytic activity">
    <reaction evidence="12">
        <text>[L-4-(L-arginin-2-N-yl)aspartate](n) + L-aspartate + ATP = [L-4-(L-arginin-2-N-yl)aspartate](n)-L-aspartate + ADP + phosphate + H(+)</text>
        <dbReference type="Rhea" id="RHEA:13277"/>
        <dbReference type="Rhea" id="RHEA-COMP:13728"/>
        <dbReference type="Rhea" id="RHEA-COMP:13733"/>
        <dbReference type="ChEBI" id="CHEBI:15378"/>
        <dbReference type="ChEBI" id="CHEBI:29991"/>
        <dbReference type="ChEBI" id="CHEBI:30616"/>
        <dbReference type="ChEBI" id="CHEBI:43474"/>
        <dbReference type="ChEBI" id="CHEBI:137986"/>
        <dbReference type="ChEBI" id="CHEBI:137990"/>
        <dbReference type="ChEBI" id="CHEBI:456216"/>
        <dbReference type="EC" id="6.3.2.29"/>
    </reaction>
</comment>
<evidence type="ECO:0000256" key="4">
    <source>
        <dbReference type="ARBA" id="ARBA00012968"/>
    </source>
</evidence>
<evidence type="ECO:0000313" key="17">
    <source>
        <dbReference type="Proteomes" id="UP000315673"/>
    </source>
</evidence>
<dbReference type="Pfam" id="PF18921">
    <property type="entry name" value="Cyanophycin_syn"/>
    <property type="match status" value="1"/>
</dbReference>
<keyword evidence="17" id="KW-1185">Reference proteome</keyword>
<evidence type="ECO:0000256" key="9">
    <source>
        <dbReference type="ARBA" id="ARBA00022840"/>
    </source>
</evidence>
<dbReference type="InterPro" id="IPR036615">
    <property type="entry name" value="Mur_ligase_C_dom_sf"/>
</dbReference>
<dbReference type="SUPFAM" id="SSF53623">
    <property type="entry name" value="MurD-like peptide ligases, catalytic domain"/>
    <property type="match status" value="1"/>
</dbReference>
<dbReference type="InterPro" id="IPR011761">
    <property type="entry name" value="ATP-grasp"/>
</dbReference>
<dbReference type="GO" id="GO:0071160">
    <property type="term" value="F:cyanophycin synthetase activity (L-aspartate-adding)"/>
    <property type="evidence" value="ECO:0007669"/>
    <property type="project" value="UniProtKB-EC"/>
</dbReference>
<dbReference type="EC" id="6.3.2.30" evidence="4"/>
<dbReference type="EMBL" id="CP042306">
    <property type="protein sequence ID" value="QDZ06792.1"/>
    <property type="molecule type" value="Genomic_DNA"/>
</dbReference>
<evidence type="ECO:0000256" key="13">
    <source>
        <dbReference type="PROSITE-ProRule" id="PRU00409"/>
    </source>
</evidence>
<dbReference type="Gene3D" id="3.90.190.20">
    <property type="entry name" value="Mur ligase, C-terminal domain"/>
    <property type="match status" value="1"/>
</dbReference>
<comment type="function">
    <text evidence="1">Catalyzes the ATP-dependent polymerization of arginine and aspartate to multi-L-arginyl-poly-L-aspartic acid (cyanophycin; a water-insoluble reserve polymer).</text>
</comment>
<dbReference type="PANTHER" id="PTHR23135">
    <property type="entry name" value="MUR LIGASE FAMILY MEMBER"/>
    <property type="match status" value="1"/>
</dbReference>
<dbReference type="Proteomes" id="UP000315673">
    <property type="component" value="Chromosome"/>
</dbReference>
<gene>
    <name evidence="16" type="primary">cphA</name>
    <name evidence="16" type="ORF">FPZ24_04300</name>
</gene>
<dbReference type="InterPro" id="IPR004101">
    <property type="entry name" value="Mur_ligase_C"/>
</dbReference>
<dbReference type="NCBIfam" id="NF010623">
    <property type="entry name" value="PRK14016.1"/>
    <property type="match status" value="1"/>
</dbReference>
<dbReference type="SUPFAM" id="SSF53244">
    <property type="entry name" value="MurD-like peptide ligases, peptide-binding domain"/>
    <property type="match status" value="1"/>
</dbReference>
<dbReference type="AlphaFoldDB" id="A0A5B8LGN3"/>
<evidence type="ECO:0000259" key="15">
    <source>
        <dbReference type="PROSITE" id="PS50975"/>
    </source>
</evidence>
<dbReference type="GO" id="GO:0005524">
    <property type="term" value="F:ATP binding"/>
    <property type="evidence" value="ECO:0007669"/>
    <property type="project" value="UniProtKB-UniRule"/>
</dbReference>
<dbReference type="OrthoDB" id="9803907at2"/>
<comment type="catalytic activity">
    <reaction evidence="11">
        <text>[L-4-(L-arginin-2-N-yl)aspartate](n)-L-aspartate + L-arginine + ATP = [L-4-(L-arginin-2-N-yl)aspartate](n+1) + ADP + phosphate + H(+)</text>
        <dbReference type="Rhea" id="RHEA:23888"/>
        <dbReference type="Rhea" id="RHEA-COMP:13732"/>
        <dbReference type="Rhea" id="RHEA-COMP:13733"/>
        <dbReference type="ChEBI" id="CHEBI:15378"/>
        <dbReference type="ChEBI" id="CHEBI:30616"/>
        <dbReference type="ChEBI" id="CHEBI:32682"/>
        <dbReference type="ChEBI" id="CHEBI:43474"/>
        <dbReference type="ChEBI" id="CHEBI:137986"/>
        <dbReference type="ChEBI" id="CHEBI:137990"/>
        <dbReference type="ChEBI" id="CHEBI:456216"/>
        <dbReference type="EC" id="6.3.2.30"/>
    </reaction>
</comment>
<organism evidence="16 17">
    <name type="scientific">Sphingomonas panacisoli</name>
    <dbReference type="NCBI Taxonomy" id="1813879"/>
    <lineage>
        <taxon>Bacteria</taxon>
        <taxon>Pseudomonadati</taxon>
        <taxon>Pseudomonadota</taxon>
        <taxon>Alphaproteobacteria</taxon>
        <taxon>Sphingomonadales</taxon>
        <taxon>Sphingomonadaceae</taxon>
        <taxon>Sphingomonas</taxon>
    </lineage>
</organism>
<name>A0A5B8LGN3_9SPHN</name>
<feature type="domain" description="ATP-grasp" evidence="15">
    <location>
        <begin position="342"/>
        <end position="594"/>
    </location>
</feature>
<feature type="region of interest" description="Disordered" evidence="14">
    <location>
        <begin position="45"/>
        <end position="75"/>
    </location>
</feature>
<dbReference type="Gene3D" id="3.30.470.20">
    <property type="entry name" value="ATP-grasp fold, B domain"/>
    <property type="match status" value="2"/>
</dbReference>
<evidence type="ECO:0000256" key="11">
    <source>
        <dbReference type="ARBA" id="ARBA00048094"/>
    </source>
</evidence>
<dbReference type="Pfam" id="PF08245">
    <property type="entry name" value="Mur_ligase_M"/>
    <property type="match status" value="1"/>
</dbReference>
<accession>A0A5B8LGN3</accession>
<comment type="similarity">
    <text evidence="2">In the C-terminal section; belongs to the MurCDEF family.</text>
</comment>
<dbReference type="InterPro" id="IPR011810">
    <property type="entry name" value="Cya_phycin_syn"/>
</dbReference>
<evidence type="ECO:0000256" key="14">
    <source>
        <dbReference type="SAM" id="MobiDB-lite"/>
    </source>
</evidence>
<keyword evidence="8 13" id="KW-0547">Nucleotide-binding</keyword>
<keyword evidence="9 13" id="KW-0067">ATP-binding</keyword>
<sequence>MPRRRGTALQDRRPRRYPVRSNVRCSWTVSCGWRPRDGPIGALAKRAHAKSNPHQHDFRPLDETRRRAKRSRKLHSERDYVDALLLDPSSIETSRDGAPASSPPVVKVVERSVYRGPNIHSLRAMVRVRVEIGPLELHPASAQPGLTDGLLALLPGLALHHCSKGRPGGFVERLREGTWYGHVVEHVALELQVQAGTPVSRGKTRSVRSRPGTYDILVEYRDENVALLALRHALVLTSRLLPAELGSLDLGQLVATSSLDDRAAVGDMIAEIAALARRTAFGPSTQALVDAARRRGIPVTRLDEQSLVQLGFGSRQHKIRASITGNTSHIAVETAGNKQLTRQLLLDAALPAPRGVVVRSLDQARAQARRFRGPLVVKPVSANHGRGVTLNVDANSLPSAFATARAHGTRIIIEEQLPGEDHRFLVVGGRVVAVARRRPASVIGDGIADVATLVARANDDPRRGSGHENVLTRLVIDDAATAVLAAQGLAPGSVPSRGLPVRLRDTANLSTGGTAEDCTDDVHPDNIFVVEQAAATIGLDVAGIDFLSPDIARPVAETGGGIVEINAAPGLRMHLAPSSGTPRDVAAPIVDHLFPRPRDSRIPIVAITGTNGKSTTARMVARILRETVRTVGLTSTSGIYINERLIRSADASGPKSARQILANPTVDVAVFETARGGILREGLGFDRCDVGCVLNVTEDHLGLKGIDTVDDLANVKSVVIEAVKRRGVSVLNADDARTRRMRRHARGRICWFSMHGLQQLVADHVTAGGDAVVLEADGEKDAIVIYRGRDRTLVTTVDHVPATQKGAAGFNVENALAATAIAAGLGVAVDAIATGLAGFTTSYEDSPGRLNIIDRYGVTVIVDYAHNPAAVTALGKFLATLRQPGRRFIGTYSVPGDRRDEDLIGMGTLAASLFDELVFRETPDGRGRPRGEINALMSSGAIAGGMAESRIHRIVEEGAATLFALNLARPGDVVVISPTQIDLVWELVSDFTPARPRADHD</sequence>
<evidence type="ECO:0000256" key="3">
    <source>
        <dbReference type="ARBA" id="ARBA00011738"/>
    </source>
</evidence>
<evidence type="ECO:0000256" key="1">
    <source>
        <dbReference type="ARBA" id="ARBA00003184"/>
    </source>
</evidence>
<evidence type="ECO:0000256" key="10">
    <source>
        <dbReference type="ARBA" id="ARBA00031353"/>
    </source>
</evidence>
<dbReference type="Gene3D" id="3.40.1190.10">
    <property type="entry name" value="Mur-like, catalytic domain"/>
    <property type="match status" value="1"/>
</dbReference>
<dbReference type="SUPFAM" id="SSF56059">
    <property type="entry name" value="Glutathione synthetase ATP-binding domain-like"/>
    <property type="match status" value="1"/>
</dbReference>
<dbReference type="InterPro" id="IPR013221">
    <property type="entry name" value="Mur_ligase_cen"/>
</dbReference>
<evidence type="ECO:0000256" key="12">
    <source>
        <dbReference type="ARBA" id="ARBA00048425"/>
    </source>
</evidence>
<keyword evidence="7 16" id="KW-0436">Ligase</keyword>
<dbReference type="KEGG" id="spai:FPZ24_04300"/>
<proteinExistence type="inferred from homology"/>
<dbReference type="EC" id="6.3.2.29" evidence="5"/>
<evidence type="ECO:0000256" key="2">
    <source>
        <dbReference type="ARBA" id="ARBA00009060"/>
    </source>
</evidence>
<dbReference type="PANTHER" id="PTHR23135:SF18">
    <property type="entry name" value="CYANOPHYCIN SYNTHETASE"/>
    <property type="match status" value="1"/>
</dbReference>
<dbReference type="InterPro" id="IPR044019">
    <property type="entry name" value="Cyanophycin_syn_N"/>
</dbReference>
<dbReference type="Pfam" id="PF02875">
    <property type="entry name" value="Mur_ligase_C"/>
    <property type="match status" value="1"/>
</dbReference>
<comment type="subunit">
    <text evidence="3">Homodimer.</text>
</comment>
<dbReference type="NCBIfam" id="TIGR02068">
    <property type="entry name" value="cya_phycin_syn"/>
    <property type="match status" value="1"/>
</dbReference>
<dbReference type="GO" id="GO:0071161">
    <property type="term" value="F:cyanophycin synthetase activity (L-arginine-adding)"/>
    <property type="evidence" value="ECO:0007669"/>
    <property type="project" value="UniProtKB-EC"/>
</dbReference>
<dbReference type="Pfam" id="PF08443">
    <property type="entry name" value="RimK"/>
    <property type="match status" value="1"/>
</dbReference>
<feature type="compositionally biased region" description="Basic and acidic residues" evidence="14">
    <location>
        <begin position="54"/>
        <end position="65"/>
    </location>
</feature>